<comment type="caution">
    <text evidence="10">The sequence shown here is derived from an EMBL/GenBank/DDBJ whole genome shotgun (WGS) entry which is preliminary data.</text>
</comment>
<keyword evidence="3" id="KW-0813">Transport</keyword>
<feature type="transmembrane region" description="Helical" evidence="9">
    <location>
        <begin position="309"/>
        <end position="332"/>
    </location>
</feature>
<dbReference type="GO" id="GO:0005886">
    <property type="term" value="C:plasma membrane"/>
    <property type="evidence" value="ECO:0007669"/>
    <property type="project" value="UniProtKB-SubCell"/>
</dbReference>
<feature type="transmembrane region" description="Helical" evidence="9">
    <location>
        <begin position="97"/>
        <end position="120"/>
    </location>
</feature>
<dbReference type="Proteomes" id="UP001199424">
    <property type="component" value="Unassembled WGS sequence"/>
</dbReference>
<keyword evidence="5 9" id="KW-0812">Transmembrane</keyword>
<gene>
    <name evidence="10" type="ORF">LKD31_11305</name>
</gene>
<evidence type="ECO:0000313" key="11">
    <source>
        <dbReference type="Proteomes" id="UP001199424"/>
    </source>
</evidence>
<keyword evidence="4" id="KW-1003">Cell membrane</keyword>
<evidence type="ECO:0000256" key="5">
    <source>
        <dbReference type="ARBA" id="ARBA00022692"/>
    </source>
</evidence>
<dbReference type="PANTHER" id="PTHR21716:SF53">
    <property type="entry name" value="PERMEASE PERM-RELATED"/>
    <property type="match status" value="1"/>
</dbReference>
<reference evidence="10" key="1">
    <citation type="submission" date="2021-10" db="EMBL/GenBank/DDBJ databases">
        <title>Anaerobic single-cell dispensing facilitates the cultivation of human gut bacteria.</title>
        <authorList>
            <person name="Afrizal A."/>
        </authorList>
    </citation>
    <scope>NUCLEOTIDE SEQUENCE</scope>
    <source>
        <strain evidence="10">CLA-AA-H250</strain>
    </source>
</reference>
<dbReference type="EMBL" id="JAJEQC010000012">
    <property type="protein sequence ID" value="MCC2137593.1"/>
    <property type="molecule type" value="Genomic_DNA"/>
</dbReference>
<evidence type="ECO:0000256" key="4">
    <source>
        <dbReference type="ARBA" id="ARBA00022475"/>
    </source>
</evidence>
<feature type="transmembrane region" description="Helical" evidence="9">
    <location>
        <begin position="52"/>
        <end position="76"/>
    </location>
</feature>
<dbReference type="Pfam" id="PF01594">
    <property type="entry name" value="AI-2E_transport"/>
    <property type="match status" value="1"/>
</dbReference>
<evidence type="ECO:0000256" key="2">
    <source>
        <dbReference type="ARBA" id="ARBA00009773"/>
    </source>
</evidence>
<feature type="transmembrane region" description="Helical" evidence="9">
    <location>
        <begin position="352"/>
        <end position="380"/>
    </location>
</feature>
<comment type="similarity">
    <text evidence="2">Belongs to the autoinducer-2 exporter (AI-2E) (TC 2.A.86) family.</text>
</comment>
<name>A0AAE3AP63_9FIRM</name>
<feature type="transmembrane region" description="Helical" evidence="9">
    <location>
        <begin position="21"/>
        <end position="40"/>
    </location>
</feature>
<dbReference type="InterPro" id="IPR002549">
    <property type="entry name" value="AI-2E-like"/>
</dbReference>
<dbReference type="AlphaFoldDB" id="A0AAE3AP63"/>
<keyword evidence="6 9" id="KW-1133">Transmembrane helix</keyword>
<feature type="transmembrane region" description="Helical" evidence="9">
    <location>
        <begin position="283"/>
        <end position="302"/>
    </location>
</feature>
<evidence type="ECO:0000256" key="7">
    <source>
        <dbReference type="ARBA" id="ARBA00023136"/>
    </source>
</evidence>
<dbReference type="RefSeq" id="WP_308449779.1">
    <property type="nucleotide sequence ID" value="NZ_JAJEQC010000012.1"/>
</dbReference>
<feature type="transmembrane region" description="Helical" evidence="9">
    <location>
        <begin position="260"/>
        <end position="277"/>
    </location>
</feature>
<evidence type="ECO:0000256" key="8">
    <source>
        <dbReference type="SAM" id="MobiDB-lite"/>
    </source>
</evidence>
<dbReference type="PANTHER" id="PTHR21716">
    <property type="entry name" value="TRANSMEMBRANE PROTEIN"/>
    <property type="match status" value="1"/>
</dbReference>
<accession>A0AAE3AP63</accession>
<organism evidence="10 11">
    <name type="scientific">Hominenteromicrobium mulieris</name>
    <dbReference type="NCBI Taxonomy" id="2885357"/>
    <lineage>
        <taxon>Bacteria</taxon>
        <taxon>Bacillati</taxon>
        <taxon>Bacillota</taxon>
        <taxon>Clostridia</taxon>
        <taxon>Eubacteriales</taxon>
        <taxon>Oscillospiraceae</taxon>
        <taxon>Hominenteromicrobium</taxon>
    </lineage>
</organism>
<protein>
    <submittedName>
        <fullName evidence="10">AI-2E family transporter</fullName>
    </submittedName>
</protein>
<evidence type="ECO:0000256" key="1">
    <source>
        <dbReference type="ARBA" id="ARBA00004651"/>
    </source>
</evidence>
<sequence length="453" mass="49909">MEKENHSAEKKPMREYTPWDYVKPGIAIAAFAVGLIFVLFKFDAVSKVGGVLFNAVSSFILGLFIAYILNVFLNLFENTVFGRLTRSDNKVWKKLKRPVCVALSYAVIVLILLAITLYVVPEIFKSLELIGETARVNIPVYADQIAKWADELSKQFDLDFSTMVDSLNNFNWSSILSGATEFTTNFFSSLVNVTVNVASGIFTFVLSVIFSAYFLTSKESLLLSLKRVSYSLLPKKVVATLADIAVTSNNVFSSFVRGQLTECVILGCLCFICMSLIGFDYALLISCIVTITALIPILGAYIGCGIGAFLLLIVNPMDAVWFVIFFICLQQFEGNLIYPKVVGSTIGLPGVWVMTAVTIFSNLFGILGIILGTPIAAVLYTVMRRVTTNRLAARGLSNADLEPGKYPYLESSHYAAGYSKGRPLCAPVLERAAKKKEQGKKPLFPKFKTSKKK</sequence>
<proteinExistence type="inferred from homology"/>
<feature type="region of interest" description="Disordered" evidence="8">
    <location>
        <begin position="433"/>
        <end position="453"/>
    </location>
</feature>
<dbReference type="GO" id="GO:0055085">
    <property type="term" value="P:transmembrane transport"/>
    <property type="evidence" value="ECO:0007669"/>
    <property type="project" value="TreeGrafter"/>
</dbReference>
<evidence type="ECO:0000256" key="9">
    <source>
        <dbReference type="SAM" id="Phobius"/>
    </source>
</evidence>
<evidence type="ECO:0000313" key="10">
    <source>
        <dbReference type="EMBL" id="MCC2137593.1"/>
    </source>
</evidence>
<comment type="subcellular location">
    <subcellularLocation>
        <location evidence="1">Cell membrane</location>
        <topology evidence="1">Multi-pass membrane protein</topology>
    </subcellularLocation>
</comment>
<evidence type="ECO:0000256" key="6">
    <source>
        <dbReference type="ARBA" id="ARBA00022989"/>
    </source>
</evidence>
<evidence type="ECO:0000256" key="3">
    <source>
        <dbReference type="ARBA" id="ARBA00022448"/>
    </source>
</evidence>
<feature type="transmembrane region" description="Helical" evidence="9">
    <location>
        <begin position="197"/>
        <end position="216"/>
    </location>
</feature>
<keyword evidence="7 9" id="KW-0472">Membrane</keyword>
<keyword evidence="11" id="KW-1185">Reference proteome</keyword>